<dbReference type="InterPro" id="IPR001584">
    <property type="entry name" value="Integrase_cat-core"/>
</dbReference>
<dbReference type="GO" id="GO:0015074">
    <property type="term" value="P:DNA integration"/>
    <property type="evidence" value="ECO:0007669"/>
    <property type="project" value="InterPro"/>
</dbReference>
<dbReference type="PANTHER" id="PTHR48475:SF1">
    <property type="entry name" value="RNASE H TYPE-1 DOMAIN-CONTAINING PROTEIN"/>
    <property type="match status" value="1"/>
</dbReference>
<keyword evidence="3" id="KW-1185">Reference proteome</keyword>
<dbReference type="AlphaFoldDB" id="A0AAQ3UEV8"/>
<gene>
    <name evidence="2" type="ORF">U9M48_036278</name>
</gene>
<dbReference type="InterPro" id="IPR012337">
    <property type="entry name" value="RNaseH-like_sf"/>
</dbReference>
<dbReference type="EMBL" id="CP144752">
    <property type="protein sequence ID" value="WVZ89933.1"/>
    <property type="molecule type" value="Genomic_DNA"/>
</dbReference>
<evidence type="ECO:0000313" key="3">
    <source>
        <dbReference type="Proteomes" id="UP001341281"/>
    </source>
</evidence>
<feature type="domain" description="Integrase catalytic" evidence="1">
    <location>
        <begin position="1"/>
        <end position="152"/>
    </location>
</feature>
<dbReference type="Gene3D" id="3.30.420.10">
    <property type="entry name" value="Ribonuclease H-like superfamily/Ribonuclease H"/>
    <property type="match status" value="1"/>
</dbReference>
<accession>A0AAQ3UEV8</accession>
<protein>
    <recommendedName>
        <fullName evidence="1">Integrase catalytic domain-containing protein</fullName>
    </recommendedName>
</protein>
<evidence type="ECO:0000313" key="2">
    <source>
        <dbReference type="EMBL" id="WVZ89933.1"/>
    </source>
</evidence>
<proteinExistence type="predicted"/>
<sequence>MIGPFKRAQGQYTHVLVAINKFTKWIEFKTIASLTSAKAVEFIQDIIFRFGVMNSIITDLGSNFTGSEFFDFCEQRSIHVKYVSVAHPRANGQVERANGMILDALKKKIFDKDKKLPGKWIHELPYVVWSLRTQPSKALAGNMPFFMVYGSEAVLPADLKLGAPRLVFNSIAQAEATRLEEIDLLEEERLNSVIQSARYQQTLRRYHDRYTRPRSFSIGDLVLRRVLKTAGQHKLSPP</sequence>
<name>A0AAQ3UEV8_PASNO</name>
<evidence type="ECO:0000259" key="1">
    <source>
        <dbReference type="PROSITE" id="PS50994"/>
    </source>
</evidence>
<dbReference type="InterPro" id="IPR036397">
    <property type="entry name" value="RNaseH_sf"/>
</dbReference>
<dbReference type="PROSITE" id="PS50994">
    <property type="entry name" value="INTEGRASE"/>
    <property type="match status" value="1"/>
</dbReference>
<dbReference type="SUPFAM" id="SSF53098">
    <property type="entry name" value="Ribonuclease H-like"/>
    <property type="match status" value="1"/>
</dbReference>
<organism evidence="2 3">
    <name type="scientific">Paspalum notatum var. saurae</name>
    <dbReference type="NCBI Taxonomy" id="547442"/>
    <lineage>
        <taxon>Eukaryota</taxon>
        <taxon>Viridiplantae</taxon>
        <taxon>Streptophyta</taxon>
        <taxon>Embryophyta</taxon>
        <taxon>Tracheophyta</taxon>
        <taxon>Spermatophyta</taxon>
        <taxon>Magnoliopsida</taxon>
        <taxon>Liliopsida</taxon>
        <taxon>Poales</taxon>
        <taxon>Poaceae</taxon>
        <taxon>PACMAD clade</taxon>
        <taxon>Panicoideae</taxon>
        <taxon>Andropogonodae</taxon>
        <taxon>Paspaleae</taxon>
        <taxon>Paspalinae</taxon>
        <taxon>Paspalum</taxon>
    </lineage>
</organism>
<reference evidence="2 3" key="1">
    <citation type="submission" date="2024-02" db="EMBL/GenBank/DDBJ databases">
        <title>High-quality chromosome-scale genome assembly of Pensacola bahiagrass (Paspalum notatum Flugge var. saurae).</title>
        <authorList>
            <person name="Vega J.M."/>
            <person name="Podio M."/>
            <person name="Orjuela J."/>
            <person name="Siena L.A."/>
            <person name="Pessino S.C."/>
            <person name="Combes M.C."/>
            <person name="Mariac C."/>
            <person name="Albertini E."/>
            <person name="Pupilli F."/>
            <person name="Ortiz J.P.A."/>
            <person name="Leblanc O."/>
        </authorList>
    </citation>
    <scope>NUCLEOTIDE SEQUENCE [LARGE SCALE GENOMIC DNA]</scope>
    <source>
        <strain evidence="2">R1</strain>
        <tissue evidence="2">Leaf</tissue>
    </source>
</reference>
<dbReference type="GO" id="GO:0003676">
    <property type="term" value="F:nucleic acid binding"/>
    <property type="evidence" value="ECO:0007669"/>
    <property type="project" value="InterPro"/>
</dbReference>
<dbReference type="Proteomes" id="UP001341281">
    <property type="component" value="Chromosome 08"/>
</dbReference>
<dbReference type="PANTHER" id="PTHR48475">
    <property type="entry name" value="RIBONUCLEASE H"/>
    <property type="match status" value="1"/>
</dbReference>